<sequence length="511" mass="57699">MKNKLFTFLILSIIMTGGLFNTVAAQDTVIRKFYKGRLDSLNSNILKQERLIQVFTPPNYKPGSTNKYDVLYVLDGGNWNTGLIADIQRFLEGEDYMPPTIIVSVLGIDRNKDLTPTHMEDWKTSGGADKFLGFIKNELIPYINKTYPSNGDNTLWGHSLGGLFVMYALLNEPKVFKSYIAVDPSLWWDKMYLPKIAADKLPGLAGLNITLFMGGREGEAGRSMKIDTMDTILKKIAPAGLTWKTINYPDESHSSVRFKITYDGLRFLYSGYTGKDIVFHPMNGIVLKNKPFKLWYFNDPSKVYYTTDGTEPVPTSAKIEREITLPGPTTLTVKRFANRARYSRSTIGDFKAGTDLPAVKKEKNAKPGGFSYAYYEGEWSGLPVFKKLKPVQTGITSKDFDINKLPRQNNFALLINGQMEAKEDGYYIFGFDADAGSRLYLGNQLLMTTDSLHDNGKSYILPLKKGFYPFKLEYLHKTGDRKLELVYLTPTLTSTTKEPVTIPLDLQYSDH</sequence>
<dbReference type="RefSeq" id="WP_321563048.1">
    <property type="nucleotide sequence ID" value="NZ_CP139558.1"/>
</dbReference>
<dbReference type="PANTHER" id="PTHR40841">
    <property type="entry name" value="SIDEROPHORE TRIACETYLFUSARININE C ESTERASE"/>
    <property type="match status" value="1"/>
</dbReference>
<protein>
    <submittedName>
        <fullName evidence="5">Alpha/beta hydrolase-fold protein</fullName>
    </submittedName>
</protein>
<dbReference type="Pfam" id="PF00756">
    <property type="entry name" value="Esterase"/>
    <property type="match status" value="1"/>
</dbReference>
<keyword evidence="3" id="KW-0732">Signal</keyword>
<feature type="signal peptide" evidence="3">
    <location>
        <begin position="1"/>
        <end position="25"/>
    </location>
</feature>
<dbReference type="SUPFAM" id="SSF56988">
    <property type="entry name" value="Anthrax protective antigen"/>
    <property type="match status" value="1"/>
</dbReference>
<evidence type="ECO:0000256" key="3">
    <source>
        <dbReference type="SAM" id="SignalP"/>
    </source>
</evidence>
<evidence type="ECO:0000259" key="4">
    <source>
        <dbReference type="PROSITE" id="PS51820"/>
    </source>
</evidence>
<dbReference type="SMART" id="SM00758">
    <property type="entry name" value="PA14"/>
    <property type="match status" value="1"/>
</dbReference>
<dbReference type="InterPro" id="IPR037524">
    <property type="entry name" value="PA14/GLEYA"/>
</dbReference>
<proteinExistence type="inferred from homology"/>
<dbReference type="Proteomes" id="UP001324380">
    <property type="component" value="Chromosome"/>
</dbReference>
<dbReference type="Gene3D" id="3.40.50.1820">
    <property type="entry name" value="alpha/beta hydrolase"/>
    <property type="match status" value="1"/>
</dbReference>
<dbReference type="PANTHER" id="PTHR40841:SF2">
    <property type="entry name" value="SIDEROPHORE-DEGRADING ESTERASE (EUROFUNG)"/>
    <property type="match status" value="1"/>
</dbReference>
<dbReference type="InterPro" id="IPR011658">
    <property type="entry name" value="PA14_dom"/>
</dbReference>
<keyword evidence="2 5" id="KW-0378">Hydrolase</keyword>
<evidence type="ECO:0000256" key="2">
    <source>
        <dbReference type="ARBA" id="ARBA00022801"/>
    </source>
</evidence>
<dbReference type="Pfam" id="PF07691">
    <property type="entry name" value="PA14"/>
    <property type="match status" value="1"/>
</dbReference>
<dbReference type="InterPro" id="IPR059177">
    <property type="entry name" value="GH29D-like_dom"/>
</dbReference>
<evidence type="ECO:0000313" key="5">
    <source>
        <dbReference type="EMBL" id="WPU93919.1"/>
    </source>
</evidence>
<evidence type="ECO:0000313" key="6">
    <source>
        <dbReference type="Proteomes" id="UP001324380"/>
    </source>
</evidence>
<dbReference type="InterPro" id="IPR000801">
    <property type="entry name" value="Esterase-like"/>
</dbReference>
<accession>A0ABZ0TQA8</accession>
<dbReference type="EMBL" id="CP139558">
    <property type="protein sequence ID" value="WPU93919.1"/>
    <property type="molecule type" value="Genomic_DNA"/>
</dbReference>
<gene>
    <name evidence="5" type="ORF">SNE25_00075</name>
</gene>
<comment type="similarity">
    <text evidence="1">Belongs to the esterase D family.</text>
</comment>
<keyword evidence="6" id="KW-1185">Reference proteome</keyword>
<dbReference type="InterPro" id="IPR029058">
    <property type="entry name" value="AB_hydrolase_fold"/>
</dbReference>
<dbReference type="Pfam" id="PF13290">
    <property type="entry name" value="CHB_HEX_C_1"/>
    <property type="match status" value="1"/>
</dbReference>
<feature type="domain" description="PA14" evidence="4">
    <location>
        <begin position="365"/>
        <end position="501"/>
    </location>
</feature>
<dbReference type="SUPFAM" id="SSF53474">
    <property type="entry name" value="alpha/beta-Hydrolases"/>
    <property type="match status" value="1"/>
</dbReference>
<dbReference type="InterPro" id="IPR052558">
    <property type="entry name" value="Siderophore_Hydrolase_D"/>
</dbReference>
<dbReference type="GO" id="GO:0016787">
    <property type="term" value="F:hydrolase activity"/>
    <property type="evidence" value="ECO:0007669"/>
    <property type="project" value="UniProtKB-KW"/>
</dbReference>
<reference evidence="5 6" key="1">
    <citation type="submission" date="2023-11" db="EMBL/GenBank/DDBJ databases">
        <title>Analysis of the Genomes of Mucilaginibacter gossypii cycad 4 and M. sabulilitoris SNA2: microbes with the potential for plant growth promotion.</title>
        <authorList>
            <person name="Hirsch A.M."/>
            <person name="Humm E."/>
            <person name="Rubbi M."/>
            <person name="Del Vecchio G."/>
            <person name="Ha S.M."/>
            <person name="Pellegrini M."/>
            <person name="Gunsalus R.P."/>
        </authorList>
    </citation>
    <scope>NUCLEOTIDE SEQUENCE [LARGE SCALE GENOMIC DNA]</scope>
    <source>
        <strain evidence="5 6">SNA2</strain>
    </source>
</reference>
<dbReference type="Gene3D" id="3.90.182.10">
    <property type="entry name" value="Toxin - Anthrax Protective Antigen,domain 1"/>
    <property type="match status" value="1"/>
</dbReference>
<organism evidence="5 6">
    <name type="scientific">Mucilaginibacter sabulilitoris</name>
    <dbReference type="NCBI Taxonomy" id="1173583"/>
    <lineage>
        <taxon>Bacteria</taxon>
        <taxon>Pseudomonadati</taxon>
        <taxon>Bacteroidota</taxon>
        <taxon>Sphingobacteriia</taxon>
        <taxon>Sphingobacteriales</taxon>
        <taxon>Sphingobacteriaceae</taxon>
        <taxon>Mucilaginibacter</taxon>
    </lineage>
</organism>
<name>A0ABZ0TQA8_9SPHI</name>
<dbReference type="PROSITE" id="PS51820">
    <property type="entry name" value="PA14"/>
    <property type="match status" value="1"/>
</dbReference>
<feature type="chain" id="PRO_5047274599" evidence="3">
    <location>
        <begin position="26"/>
        <end position="511"/>
    </location>
</feature>
<evidence type="ECO:0000256" key="1">
    <source>
        <dbReference type="ARBA" id="ARBA00005622"/>
    </source>
</evidence>